<sequence>MSILITAEGRNWLIAVEVISLRSSQKPHQSRIPPIRQNPHPRTLKYFNGLTISHTSLPFLEIGFKGLIYISSIKSYGFKERDIAILFLTGFASSSTLGTLTGPITDKYGRKKSALAFYVVYSICCIIKTSRNFSVLLSGRLLGGISTSLLFTVFESWYVKEHKSRGYNDAWISKTSAFATFGNGLIAIIAGSFAIGYFMVLVFWNENYGDASGDLMASYGEGLRVIWNDKSTLYVGGVQSIFESCMYIFVFLWTPVLSDGPSGSAPLGTIFSCFMICIMIGSNIFSKLLSQSKHVSDTLFYALIFFAISTGVCSLIAGPVQISLFTNKLDTRIFVFLAFLLLEISVGIYFPSIGTLRSQVIPESHRATITNYGSVFP</sequence>
<gene>
    <name evidence="12" type="ORF">LSAA_3111</name>
</gene>
<dbReference type="InterPro" id="IPR036259">
    <property type="entry name" value="MFS_trans_sf"/>
</dbReference>
<dbReference type="SUPFAM" id="SSF103473">
    <property type="entry name" value="MFS general substrate transporter"/>
    <property type="match status" value="1"/>
</dbReference>
<evidence type="ECO:0000313" key="12">
    <source>
        <dbReference type="EMBL" id="CAF2802894.1"/>
    </source>
</evidence>
<dbReference type="PANTHER" id="PTHR23516">
    <property type="entry name" value="SAM (S-ADENOSYL METHIONINE) TRANSPORTER"/>
    <property type="match status" value="1"/>
</dbReference>
<protein>
    <recommendedName>
        <fullName evidence="3">Molybdate-anion transporter</fullName>
    </recommendedName>
    <alternativeName>
        <fullName evidence="10">Major facilitator superfamily domain-containing protein 5</fullName>
    </alternativeName>
    <alternativeName>
        <fullName evidence="11">Molybdate transporter 2 homolog</fullName>
    </alternativeName>
</protein>
<evidence type="ECO:0000256" key="11">
    <source>
        <dbReference type="ARBA" id="ARBA00032555"/>
    </source>
</evidence>
<evidence type="ECO:0000256" key="8">
    <source>
        <dbReference type="ARBA" id="ARBA00023065"/>
    </source>
</evidence>
<dbReference type="InterPro" id="IPR008509">
    <property type="entry name" value="MOT2/MFSD5"/>
</dbReference>
<evidence type="ECO:0000256" key="4">
    <source>
        <dbReference type="ARBA" id="ARBA00022448"/>
    </source>
</evidence>
<comment type="function">
    <text evidence="1">Mediates high-affinity intracellular uptake of the rare oligo-element molybdenum.</text>
</comment>
<dbReference type="GO" id="GO:0005886">
    <property type="term" value="C:plasma membrane"/>
    <property type="evidence" value="ECO:0007669"/>
    <property type="project" value="UniProtKB-SubCell"/>
</dbReference>
<dbReference type="GO" id="GO:0006811">
    <property type="term" value="P:monoatomic ion transport"/>
    <property type="evidence" value="ECO:0007669"/>
    <property type="project" value="UniProtKB-KW"/>
</dbReference>
<keyword evidence="5" id="KW-1003">Cell membrane</keyword>
<evidence type="ECO:0000256" key="10">
    <source>
        <dbReference type="ARBA" id="ARBA00030646"/>
    </source>
</evidence>
<evidence type="ECO:0000256" key="3">
    <source>
        <dbReference type="ARBA" id="ARBA00021242"/>
    </source>
</evidence>
<comment type="subcellular location">
    <subcellularLocation>
        <location evidence="2">Cell membrane</location>
        <topology evidence="2">Multi-pass membrane protein</topology>
    </subcellularLocation>
</comment>
<dbReference type="PANTHER" id="PTHR23516:SF1">
    <property type="entry name" value="MOLYBDATE-ANION TRANSPORTER"/>
    <property type="match status" value="1"/>
</dbReference>
<evidence type="ECO:0000256" key="1">
    <source>
        <dbReference type="ARBA" id="ARBA00003019"/>
    </source>
</evidence>
<dbReference type="OrthoDB" id="263957at2759"/>
<evidence type="ECO:0000256" key="7">
    <source>
        <dbReference type="ARBA" id="ARBA00022989"/>
    </source>
</evidence>
<evidence type="ECO:0000313" key="13">
    <source>
        <dbReference type="Proteomes" id="UP000675881"/>
    </source>
</evidence>
<dbReference type="Gene3D" id="1.20.1250.20">
    <property type="entry name" value="MFS general substrate transporter like domains"/>
    <property type="match status" value="1"/>
</dbReference>
<dbReference type="Pfam" id="PF05631">
    <property type="entry name" value="MFS_5"/>
    <property type="match status" value="1"/>
</dbReference>
<organism evidence="12 13">
    <name type="scientific">Lepeophtheirus salmonis</name>
    <name type="common">Salmon louse</name>
    <name type="synonym">Caligus salmonis</name>
    <dbReference type="NCBI Taxonomy" id="72036"/>
    <lineage>
        <taxon>Eukaryota</taxon>
        <taxon>Metazoa</taxon>
        <taxon>Ecdysozoa</taxon>
        <taxon>Arthropoda</taxon>
        <taxon>Crustacea</taxon>
        <taxon>Multicrustacea</taxon>
        <taxon>Hexanauplia</taxon>
        <taxon>Copepoda</taxon>
        <taxon>Siphonostomatoida</taxon>
        <taxon>Caligidae</taxon>
        <taxon>Lepeophtheirus</taxon>
    </lineage>
</organism>
<keyword evidence="9" id="KW-0472">Membrane</keyword>
<keyword evidence="7" id="KW-1133">Transmembrane helix</keyword>
<proteinExistence type="predicted"/>
<keyword evidence="4" id="KW-0813">Transport</keyword>
<reference evidence="12" key="1">
    <citation type="submission" date="2021-02" db="EMBL/GenBank/DDBJ databases">
        <authorList>
            <person name="Bekaert M."/>
        </authorList>
    </citation>
    <scope>NUCLEOTIDE SEQUENCE</scope>
    <source>
        <strain evidence="12">IoA-00</strain>
    </source>
</reference>
<accession>A0A7R8CF41</accession>
<evidence type="ECO:0000256" key="2">
    <source>
        <dbReference type="ARBA" id="ARBA00004651"/>
    </source>
</evidence>
<dbReference type="Proteomes" id="UP000675881">
    <property type="component" value="Chromosome 11"/>
</dbReference>
<dbReference type="GO" id="GO:0015098">
    <property type="term" value="F:molybdate ion transmembrane transporter activity"/>
    <property type="evidence" value="ECO:0007669"/>
    <property type="project" value="InterPro"/>
</dbReference>
<keyword evidence="6" id="KW-0812">Transmembrane</keyword>
<evidence type="ECO:0000256" key="6">
    <source>
        <dbReference type="ARBA" id="ARBA00022692"/>
    </source>
</evidence>
<dbReference type="EMBL" id="HG994590">
    <property type="protein sequence ID" value="CAF2802894.1"/>
    <property type="molecule type" value="Genomic_DNA"/>
</dbReference>
<keyword evidence="8" id="KW-0406">Ion transport</keyword>
<dbReference type="AlphaFoldDB" id="A0A7R8CF41"/>
<evidence type="ECO:0000256" key="9">
    <source>
        <dbReference type="ARBA" id="ARBA00023136"/>
    </source>
</evidence>
<keyword evidence="13" id="KW-1185">Reference proteome</keyword>
<name>A0A7R8CF41_LEPSM</name>
<evidence type="ECO:0000256" key="5">
    <source>
        <dbReference type="ARBA" id="ARBA00022475"/>
    </source>
</evidence>